<organism evidence="3 4">
    <name type="scientific">Vulcaniibacterium tengchongense</name>
    <dbReference type="NCBI Taxonomy" id="1273429"/>
    <lineage>
        <taxon>Bacteria</taxon>
        <taxon>Pseudomonadati</taxon>
        <taxon>Pseudomonadota</taxon>
        <taxon>Gammaproteobacteria</taxon>
        <taxon>Lysobacterales</taxon>
        <taxon>Lysobacteraceae</taxon>
        <taxon>Vulcaniibacterium</taxon>
    </lineage>
</organism>
<evidence type="ECO:0000313" key="3">
    <source>
        <dbReference type="EMBL" id="RPE76839.1"/>
    </source>
</evidence>
<protein>
    <submittedName>
        <fullName evidence="3">Toxin ParE1/3/4</fullName>
    </submittedName>
</protein>
<dbReference type="InterPro" id="IPR051803">
    <property type="entry name" value="TA_system_RelE-like_toxin"/>
</dbReference>
<keyword evidence="4" id="KW-1185">Reference proteome</keyword>
<dbReference type="OrthoDB" id="9798046at2"/>
<evidence type="ECO:0000256" key="2">
    <source>
        <dbReference type="ARBA" id="ARBA00022649"/>
    </source>
</evidence>
<dbReference type="Gene3D" id="3.30.2310.20">
    <property type="entry name" value="RelE-like"/>
    <property type="match status" value="1"/>
</dbReference>
<dbReference type="EMBL" id="RKQN01000003">
    <property type="protein sequence ID" value="RPE76839.1"/>
    <property type="molecule type" value="Genomic_DNA"/>
</dbReference>
<dbReference type="Pfam" id="PF05016">
    <property type="entry name" value="ParE_toxin"/>
    <property type="match status" value="1"/>
</dbReference>
<dbReference type="InterPro" id="IPR035093">
    <property type="entry name" value="RelE/ParE_toxin_dom_sf"/>
</dbReference>
<dbReference type="InterPro" id="IPR007712">
    <property type="entry name" value="RelE/ParE_toxin"/>
</dbReference>
<accession>A0A3N4VB33</accession>
<comment type="similarity">
    <text evidence="1">Belongs to the RelE toxin family.</text>
</comment>
<name>A0A3N4VB33_9GAMM</name>
<keyword evidence="2" id="KW-1277">Toxin-antitoxin system</keyword>
<sequence>MNRLVITPLAASDIEEIGDYIAQDNPGRAVSFMAELRVQCRKIAAAPQAYRLRPELGEGIRSCAHGNYVIFFCAYDDEVSIVRVLHGARDIGAQFGG</sequence>
<comment type="caution">
    <text evidence="3">The sequence shown here is derived from an EMBL/GenBank/DDBJ whole genome shotgun (WGS) entry which is preliminary data.</text>
</comment>
<dbReference type="PANTHER" id="PTHR33755:SF6">
    <property type="entry name" value="PLASMID STABILIZATION SYSTEM PROTEIN"/>
    <property type="match status" value="1"/>
</dbReference>
<evidence type="ECO:0000313" key="4">
    <source>
        <dbReference type="Proteomes" id="UP000269708"/>
    </source>
</evidence>
<dbReference type="PANTHER" id="PTHR33755">
    <property type="entry name" value="TOXIN PARE1-RELATED"/>
    <property type="match status" value="1"/>
</dbReference>
<dbReference type="Proteomes" id="UP000269708">
    <property type="component" value="Unassembled WGS sequence"/>
</dbReference>
<dbReference type="RefSeq" id="WP_123770444.1">
    <property type="nucleotide sequence ID" value="NZ_RKQN01000003.1"/>
</dbReference>
<reference evidence="3 4" key="1">
    <citation type="submission" date="2018-11" db="EMBL/GenBank/DDBJ databases">
        <title>Genomic Encyclopedia of Type Strains, Phase IV (KMG-IV): sequencing the most valuable type-strain genomes for metagenomic binning, comparative biology and taxonomic classification.</title>
        <authorList>
            <person name="Goeker M."/>
        </authorList>
    </citation>
    <scope>NUCLEOTIDE SEQUENCE [LARGE SCALE GENOMIC DNA]</scope>
    <source>
        <strain evidence="3 4">DSM 25623</strain>
    </source>
</reference>
<gene>
    <name evidence="3" type="ORF">EDC50_2089</name>
</gene>
<dbReference type="AlphaFoldDB" id="A0A3N4VB33"/>
<proteinExistence type="inferred from homology"/>
<evidence type="ECO:0000256" key="1">
    <source>
        <dbReference type="ARBA" id="ARBA00006226"/>
    </source>
</evidence>